<keyword evidence="17" id="KW-1185">Reference proteome</keyword>
<organism evidence="16 17">
    <name type="scientific">Ancylostoma duodenale</name>
    <dbReference type="NCBI Taxonomy" id="51022"/>
    <lineage>
        <taxon>Eukaryota</taxon>
        <taxon>Metazoa</taxon>
        <taxon>Ecdysozoa</taxon>
        <taxon>Nematoda</taxon>
        <taxon>Chromadorea</taxon>
        <taxon>Rhabditida</taxon>
        <taxon>Rhabditina</taxon>
        <taxon>Rhabditomorpha</taxon>
        <taxon>Strongyloidea</taxon>
        <taxon>Ancylostomatidae</taxon>
        <taxon>Ancylostomatinae</taxon>
        <taxon>Ancylostoma</taxon>
    </lineage>
</organism>
<evidence type="ECO:0000256" key="12">
    <source>
        <dbReference type="ARBA" id="ARBA00049515"/>
    </source>
</evidence>
<dbReference type="FunFam" id="3.30.980.10:FF:000003">
    <property type="entry name" value="Threonine--tRNA ligase, cytoplasmic"/>
    <property type="match status" value="1"/>
</dbReference>
<dbReference type="GO" id="GO:0046872">
    <property type="term" value="F:metal ion binding"/>
    <property type="evidence" value="ECO:0007669"/>
    <property type="project" value="UniProtKB-KW"/>
</dbReference>
<accession>A0A0C2CF85</accession>
<keyword evidence="5" id="KW-0479">Metal-binding</keyword>
<evidence type="ECO:0000313" key="17">
    <source>
        <dbReference type="Proteomes" id="UP000054047"/>
    </source>
</evidence>
<evidence type="ECO:0000256" key="4">
    <source>
        <dbReference type="ARBA" id="ARBA00022598"/>
    </source>
</evidence>
<dbReference type="NCBIfam" id="TIGR00418">
    <property type="entry name" value="thrS"/>
    <property type="match status" value="1"/>
</dbReference>
<dbReference type="PROSITE" id="PS51880">
    <property type="entry name" value="TGS"/>
    <property type="match status" value="1"/>
</dbReference>
<comment type="subcellular location">
    <subcellularLocation>
        <location evidence="1">Cytoplasm</location>
    </subcellularLocation>
</comment>
<dbReference type="Gene3D" id="3.10.20.30">
    <property type="match status" value="1"/>
</dbReference>
<dbReference type="Pfam" id="PF00587">
    <property type="entry name" value="tRNA-synt_2b"/>
    <property type="match status" value="1"/>
</dbReference>
<keyword evidence="9" id="KW-0648">Protein biosynthesis</keyword>
<dbReference type="InterPro" id="IPR012675">
    <property type="entry name" value="Beta-grasp_dom_sf"/>
</dbReference>
<dbReference type="Pfam" id="PF02824">
    <property type="entry name" value="TGS"/>
    <property type="match status" value="1"/>
</dbReference>
<dbReference type="SUPFAM" id="SSF55186">
    <property type="entry name" value="ThrRS/AlaRS common domain"/>
    <property type="match status" value="1"/>
</dbReference>
<keyword evidence="4 16" id="KW-0436">Ligase</keyword>
<name>A0A0C2CF85_9BILA</name>
<dbReference type="InterPro" id="IPR002320">
    <property type="entry name" value="Thr-tRNA-ligase_IIa"/>
</dbReference>
<protein>
    <recommendedName>
        <fullName evidence="3">threonine--tRNA ligase</fullName>
        <ecNumber evidence="3">6.1.1.3</ecNumber>
    </recommendedName>
    <alternativeName>
        <fullName evidence="11">Threonyl-tRNA synthetase</fullName>
    </alternativeName>
</protein>
<dbReference type="Gene3D" id="3.30.980.10">
    <property type="entry name" value="Threonyl-trna Synthetase, Chain A, domain 2"/>
    <property type="match status" value="1"/>
</dbReference>
<dbReference type="Proteomes" id="UP000054047">
    <property type="component" value="Unassembled WGS sequence"/>
</dbReference>
<keyword evidence="7" id="KW-0862">Zinc</keyword>
<evidence type="ECO:0000256" key="13">
    <source>
        <dbReference type="SAM" id="MobiDB-lite"/>
    </source>
</evidence>
<dbReference type="InterPro" id="IPR004095">
    <property type="entry name" value="TGS"/>
</dbReference>
<evidence type="ECO:0000256" key="8">
    <source>
        <dbReference type="ARBA" id="ARBA00022840"/>
    </source>
</evidence>
<dbReference type="InterPro" id="IPR012947">
    <property type="entry name" value="tRNA_SAD"/>
</dbReference>
<dbReference type="FunFam" id="3.10.20.30:FF:000006">
    <property type="entry name" value="Threonine--tRNA ligase, cytoplasmic"/>
    <property type="match status" value="1"/>
</dbReference>
<comment type="catalytic activity">
    <reaction evidence="12">
        <text>tRNA(Thr) + L-threonine + ATP = L-threonyl-tRNA(Thr) + AMP + diphosphate + H(+)</text>
        <dbReference type="Rhea" id="RHEA:24624"/>
        <dbReference type="Rhea" id="RHEA-COMP:9670"/>
        <dbReference type="Rhea" id="RHEA-COMP:9704"/>
        <dbReference type="ChEBI" id="CHEBI:15378"/>
        <dbReference type="ChEBI" id="CHEBI:30616"/>
        <dbReference type="ChEBI" id="CHEBI:33019"/>
        <dbReference type="ChEBI" id="CHEBI:57926"/>
        <dbReference type="ChEBI" id="CHEBI:78442"/>
        <dbReference type="ChEBI" id="CHEBI:78534"/>
        <dbReference type="ChEBI" id="CHEBI:456215"/>
        <dbReference type="EC" id="6.1.1.3"/>
    </reaction>
</comment>
<dbReference type="GO" id="GO:0004829">
    <property type="term" value="F:threonine-tRNA ligase activity"/>
    <property type="evidence" value="ECO:0007669"/>
    <property type="project" value="UniProtKB-EC"/>
</dbReference>
<sequence>MVAEDSKENIPAQKEAKVSTAPTELNPWPDFIQRRIDMWDKLMAEYKAEVAAKEPSPIKITLPDGKQFDAEAWRTTPIQIAEKISRGLADTTVIAKVNGEVWDLDRPFEKDSTLHLLKFDDDEAKQVFWHSSAHVLGEAMERYCGGHLCYGPPIQEGFYYDMWHDNCTISPDDFPKLDQIVKCAVKDKQPFERLEMSKEDLLEMFKYNEFKVRIIKEKIHTPKTTVYRCGPLIDLCRGPHVRHTGKIKALQITKSSSSYWEGKADAESLQRIYGISFPDPKQLKEWQKFQKARLLVILFRQEEAAKRDHRKLGRDQELFFFNPLSPGSAFWYPKGAHIYNTLMNFMRKEYRKRGFTEVITPNMFNSKLWETSGHWQHYSEDMFRFEVEKEQFGLKPMNCPGHCIMYSHQPHTYNELPLRYADFGVLHRNEMSGALTGLTRVRRFQQDDAHIFCRRDQIGDEIRGCLDFLTYCYETVLGFTFKLNLATRPEGFLGDISTWNEAEADLKEAKVITVHESVNGYARDVKNRLYGEGFEVEFDEGCPDTLNKQIRNAQLAQFNFILVVGAKEKKTAL</sequence>
<dbReference type="InterPro" id="IPR012676">
    <property type="entry name" value="TGS-like"/>
</dbReference>
<proteinExistence type="inferred from homology"/>
<feature type="domain" description="TGS" evidence="15">
    <location>
        <begin position="54"/>
        <end position="118"/>
    </location>
</feature>
<evidence type="ECO:0000256" key="11">
    <source>
        <dbReference type="ARBA" id="ARBA00031900"/>
    </source>
</evidence>
<dbReference type="EMBL" id="KN738111">
    <property type="protein sequence ID" value="KIH54993.1"/>
    <property type="molecule type" value="Genomic_DNA"/>
</dbReference>
<dbReference type="PRINTS" id="PR01047">
    <property type="entry name" value="TRNASYNTHTHR"/>
</dbReference>
<dbReference type="InterPro" id="IPR002314">
    <property type="entry name" value="aa-tRNA-synt_IIb"/>
</dbReference>
<dbReference type="InterPro" id="IPR045864">
    <property type="entry name" value="aa-tRNA-synth_II/BPL/LPL"/>
</dbReference>
<reference evidence="16 17" key="1">
    <citation type="submission" date="2013-12" db="EMBL/GenBank/DDBJ databases">
        <title>Draft genome of the parsitic nematode Ancylostoma duodenale.</title>
        <authorList>
            <person name="Mitreva M."/>
        </authorList>
    </citation>
    <scope>NUCLEOTIDE SEQUENCE [LARGE SCALE GENOMIC DNA]</scope>
    <source>
        <strain evidence="16 17">Zhejiang</strain>
    </source>
</reference>
<evidence type="ECO:0000256" key="3">
    <source>
        <dbReference type="ARBA" id="ARBA00013163"/>
    </source>
</evidence>
<dbReference type="SUPFAM" id="SSF81271">
    <property type="entry name" value="TGS-like"/>
    <property type="match status" value="1"/>
</dbReference>
<evidence type="ECO:0000256" key="9">
    <source>
        <dbReference type="ARBA" id="ARBA00022917"/>
    </source>
</evidence>
<evidence type="ECO:0000256" key="2">
    <source>
        <dbReference type="ARBA" id="ARBA00008226"/>
    </source>
</evidence>
<dbReference type="Pfam" id="PF07973">
    <property type="entry name" value="tRNA_SAD"/>
    <property type="match status" value="1"/>
</dbReference>
<comment type="similarity">
    <text evidence="2">Belongs to the class-II aminoacyl-tRNA synthetase family.</text>
</comment>
<evidence type="ECO:0000259" key="14">
    <source>
        <dbReference type="PROSITE" id="PS50862"/>
    </source>
</evidence>
<dbReference type="GO" id="GO:0005524">
    <property type="term" value="F:ATP binding"/>
    <property type="evidence" value="ECO:0007669"/>
    <property type="project" value="UniProtKB-KW"/>
</dbReference>
<dbReference type="InterPro" id="IPR004154">
    <property type="entry name" value="Anticodon-bd"/>
</dbReference>
<dbReference type="OrthoDB" id="5423599at2759"/>
<gene>
    <name evidence="16" type="ORF">ANCDUO_14858</name>
</gene>
<dbReference type="GO" id="GO:0006435">
    <property type="term" value="P:threonyl-tRNA aminoacylation"/>
    <property type="evidence" value="ECO:0007669"/>
    <property type="project" value="InterPro"/>
</dbReference>
<evidence type="ECO:0000256" key="7">
    <source>
        <dbReference type="ARBA" id="ARBA00022833"/>
    </source>
</evidence>
<evidence type="ECO:0000256" key="1">
    <source>
        <dbReference type="ARBA" id="ARBA00004496"/>
    </source>
</evidence>
<dbReference type="Pfam" id="PF03129">
    <property type="entry name" value="HGTP_anticodon"/>
    <property type="match status" value="1"/>
</dbReference>
<dbReference type="PANTHER" id="PTHR11451:SF46">
    <property type="entry name" value="THREONINE--TRNA LIGASE"/>
    <property type="match status" value="1"/>
</dbReference>
<dbReference type="SUPFAM" id="SSF52954">
    <property type="entry name" value="Class II aaRS ABD-related"/>
    <property type="match status" value="1"/>
</dbReference>
<keyword evidence="8" id="KW-0067">ATP-binding</keyword>
<keyword evidence="10" id="KW-0030">Aminoacyl-tRNA synthetase</keyword>
<dbReference type="InterPro" id="IPR006195">
    <property type="entry name" value="aa-tRNA-synth_II"/>
</dbReference>
<dbReference type="SUPFAM" id="SSF55681">
    <property type="entry name" value="Class II aaRS and biotin synthetases"/>
    <property type="match status" value="1"/>
</dbReference>
<dbReference type="FunFam" id="3.30.930.10:FF:000002">
    <property type="entry name" value="Threonine--tRNA ligase"/>
    <property type="match status" value="1"/>
</dbReference>
<dbReference type="EC" id="6.1.1.3" evidence="3"/>
<dbReference type="InterPro" id="IPR018163">
    <property type="entry name" value="Thr/Ala-tRNA-synth_IIc_edit"/>
</dbReference>
<keyword evidence="6" id="KW-0547">Nucleotide-binding</keyword>
<feature type="domain" description="Aminoacyl-transfer RNA synthetases class-II family profile" evidence="14">
    <location>
        <begin position="327"/>
        <end position="538"/>
    </location>
</feature>
<evidence type="ECO:0000313" key="16">
    <source>
        <dbReference type="EMBL" id="KIH54993.1"/>
    </source>
</evidence>
<dbReference type="AlphaFoldDB" id="A0A0C2CF85"/>
<dbReference type="PROSITE" id="PS50862">
    <property type="entry name" value="AA_TRNA_LIGASE_II"/>
    <property type="match status" value="1"/>
</dbReference>
<dbReference type="PANTHER" id="PTHR11451">
    <property type="entry name" value="THREONINE-TRNA LIGASE"/>
    <property type="match status" value="1"/>
</dbReference>
<dbReference type="GO" id="GO:0005739">
    <property type="term" value="C:mitochondrion"/>
    <property type="evidence" value="ECO:0007669"/>
    <property type="project" value="TreeGrafter"/>
</dbReference>
<dbReference type="CDD" id="cd01667">
    <property type="entry name" value="TGS_ThrRS"/>
    <property type="match status" value="1"/>
</dbReference>
<evidence type="ECO:0000256" key="6">
    <source>
        <dbReference type="ARBA" id="ARBA00022741"/>
    </source>
</evidence>
<dbReference type="SMART" id="SM00863">
    <property type="entry name" value="tRNA_SAD"/>
    <property type="match status" value="1"/>
</dbReference>
<evidence type="ECO:0000259" key="15">
    <source>
        <dbReference type="PROSITE" id="PS51880"/>
    </source>
</evidence>
<dbReference type="Gene3D" id="3.30.930.10">
    <property type="entry name" value="Bira Bifunctional Protein, Domain 2"/>
    <property type="match status" value="1"/>
</dbReference>
<evidence type="ECO:0000256" key="5">
    <source>
        <dbReference type="ARBA" id="ARBA00022723"/>
    </source>
</evidence>
<evidence type="ECO:0000256" key="10">
    <source>
        <dbReference type="ARBA" id="ARBA00023146"/>
    </source>
</evidence>
<feature type="region of interest" description="Disordered" evidence="13">
    <location>
        <begin position="1"/>
        <end position="24"/>
    </location>
</feature>